<dbReference type="Proteomes" id="UP000033710">
    <property type="component" value="Unassembled WGS sequence"/>
</dbReference>
<evidence type="ECO:0000256" key="1">
    <source>
        <dbReference type="SAM" id="MobiDB-lite"/>
    </source>
</evidence>
<dbReference type="EMBL" id="AXCR01000007">
    <property type="protein sequence ID" value="KJR84791.1"/>
    <property type="molecule type" value="Genomic_DNA"/>
</dbReference>
<evidence type="ECO:0000313" key="3">
    <source>
        <dbReference type="Proteomes" id="UP000033710"/>
    </source>
</evidence>
<organism evidence="2 3">
    <name type="scientific">Sporothrix schenckii 1099-18</name>
    <dbReference type="NCBI Taxonomy" id="1397361"/>
    <lineage>
        <taxon>Eukaryota</taxon>
        <taxon>Fungi</taxon>
        <taxon>Dikarya</taxon>
        <taxon>Ascomycota</taxon>
        <taxon>Pezizomycotina</taxon>
        <taxon>Sordariomycetes</taxon>
        <taxon>Sordariomycetidae</taxon>
        <taxon>Ophiostomatales</taxon>
        <taxon>Ophiostomataceae</taxon>
        <taxon>Sporothrix</taxon>
    </lineage>
</organism>
<protein>
    <submittedName>
        <fullName evidence="2">Uncharacterized protein</fullName>
    </submittedName>
</protein>
<dbReference type="KEGG" id="ssck:SPSK_10000"/>
<dbReference type="VEuPathDB" id="FungiDB:SPSK_10000"/>
<gene>
    <name evidence="2" type="ORF">SPSK_10000</name>
</gene>
<name>A0A0F2M9F4_SPOSC</name>
<dbReference type="GeneID" id="27671840"/>
<dbReference type="RefSeq" id="XP_016587467.1">
    <property type="nucleotide sequence ID" value="XM_016736563.1"/>
</dbReference>
<dbReference type="AlphaFoldDB" id="A0A0F2M9F4"/>
<proteinExistence type="predicted"/>
<sequence>MRKDQTPKERKGGENWVHYAFPTCIFQDQLLNPHSDHRHPEPQLATTTARHTARLYIQEHLREHRYERQSTHRRRMSHPRNSVIGLAPQNGRTH</sequence>
<accession>A0A0F2M9F4</accession>
<reference evidence="2 3" key="2">
    <citation type="journal article" date="2015" name="Eukaryot. Cell">
        <title>Asexual propagation of a virulent clone complex in a human and feline outbreak of sporotrichosis.</title>
        <authorList>
            <person name="Teixeira Mde M."/>
            <person name="Rodrigues A.M."/>
            <person name="Tsui C.K."/>
            <person name="de Almeida L.G."/>
            <person name="Van Diepeningen A.D."/>
            <person name="van den Ende B.G."/>
            <person name="Fernandes G.F."/>
            <person name="Kano R."/>
            <person name="Hamelin R.C."/>
            <person name="Lopes-Bezerra L.M."/>
            <person name="Vasconcelos A.T."/>
            <person name="de Hoog S."/>
            <person name="de Camargo Z.P."/>
            <person name="Felipe M.S."/>
        </authorList>
    </citation>
    <scope>NUCLEOTIDE SEQUENCE [LARGE SCALE GENOMIC DNA]</scope>
    <source>
        <strain evidence="2 3">1099-18</strain>
    </source>
</reference>
<comment type="caution">
    <text evidence="2">The sequence shown here is derived from an EMBL/GenBank/DDBJ whole genome shotgun (WGS) entry which is preliminary data.</text>
</comment>
<evidence type="ECO:0000313" key="2">
    <source>
        <dbReference type="EMBL" id="KJR84791.1"/>
    </source>
</evidence>
<reference evidence="2 3" key="1">
    <citation type="journal article" date="2014" name="BMC Genomics">
        <title>Comparative genomics of the major fungal agents of human and animal Sporotrichosis: Sporothrix schenckii and Sporothrix brasiliensis.</title>
        <authorList>
            <person name="Teixeira M.M."/>
            <person name="de Almeida L.G."/>
            <person name="Kubitschek-Barreira P."/>
            <person name="Alves F.L."/>
            <person name="Kioshima E.S."/>
            <person name="Abadio A.K."/>
            <person name="Fernandes L."/>
            <person name="Derengowski L.S."/>
            <person name="Ferreira K.S."/>
            <person name="Souza R.C."/>
            <person name="Ruiz J.C."/>
            <person name="de Andrade N.C."/>
            <person name="Paes H.C."/>
            <person name="Nicola A.M."/>
            <person name="Albuquerque P."/>
            <person name="Gerber A.L."/>
            <person name="Martins V.P."/>
            <person name="Peconick L.D."/>
            <person name="Neto A.V."/>
            <person name="Chaucanez C.B."/>
            <person name="Silva P.A."/>
            <person name="Cunha O.L."/>
            <person name="de Oliveira F.F."/>
            <person name="dos Santos T.C."/>
            <person name="Barros A.L."/>
            <person name="Soares M.A."/>
            <person name="de Oliveira L.M."/>
            <person name="Marini M.M."/>
            <person name="Villalobos-Duno H."/>
            <person name="Cunha M.M."/>
            <person name="de Hoog S."/>
            <person name="da Silveira J.F."/>
            <person name="Henrissat B."/>
            <person name="Nino-Vega G.A."/>
            <person name="Cisalpino P.S."/>
            <person name="Mora-Montes H.M."/>
            <person name="Almeida S.R."/>
            <person name="Stajich J.E."/>
            <person name="Lopes-Bezerra L.M."/>
            <person name="Vasconcelos A.T."/>
            <person name="Felipe M.S."/>
        </authorList>
    </citation>
    <scope>NUCLEOTIDE SEQUENCE [LARGE SCALE GENOMIC DNA]</scope>
    <source>
        <strain evidence="2 3">1099-18</strain>
    </source>
</reference>
<feature type="region of interest" description="Disordered" evidence="1">
    <location>
        <begin position="66"/>
        <end position="94"/>
    </location>
</feature>